<sequence>MFLAFSITFCDLITILTLFKSRAKFLTSRDTRRQQLGFAKQVLLQGLIFNLYMFWYTKAGDFLPGKCDEWKQFFTTTFSSNLLNIIDPMIILIFNGEYRIWMFSLASENVQRVGISSVHINSLF</sequence>
<dbReference type="OrthoDB" id="5825164at2759"/>
<evidence type="ECO:0000313" key="3">
    <source>
        <dbReference type="Proteomes" id="UP001152747"/>
    </source>
</evidence>
<dbReference type="AlphaFoldDB" id="A0A9P1IZN8"/>
<reference evidence="2" key="1">
    <citation type="submission" date="2022-11" db="EMBL/GenBank/DDBJ databases">
        <authorList>
            <person name="Kikuchi T."/>
        </authorList>
    </citation>
    <scope>NUCLEOTIDE SEQUENCE</scope>
    <source>
        <strain evidence="2">PS1010</strain>
    </source>
</reference>
<protein>
    <recommendedName>
        <fullName evidence="1">7TM GPCR serpentine receptor class x (Srx) domain-containing protein</fullName>
    </recommendedName>
</protein>
<dbReference type="EMBL" id="CANHGI010000005">
    <property type="protein sequence ID" value="CAI5453104.1"/>
    <property type="molecule type" value="Genomic_DNA"/>
</dbReference>
<dbReference type="Pfam" id="PF10328">
    <property type="entry name" value="7TM_GPCR_Srx"/>
    <property type="match status" value="1"/>
</dbReference>
<gene>
    <name evidence="2" type="ORF">CAMP_LOCUS15741</name>
</gene>
<dbReference type="SUPFAM" id="SSF81321">
    <property type="entry name" value="Family A G protein-coupled receptor-like"/>
    <property type="match status" value="1"/>
</dbReference>
<comment type="caution">
    <text evidence="2">The sequence shown here is derived from an EMBL/GenBank/DDBJ whole genome shotgun (WGS) entry which is preliminary data.</text>
</comment>
<dbReference type="InterPro" id="IPR019430">
    <property type="entry name" value="7TM_GPCR_serpentine_rcpt_Srx"/>
</dbReference>
<evidence type="ECO:0000313" key="2">
    <source>
        <dbReference type="EMBL" id="CAI5453104.1"/>
    </source>
</evidence>
<keyword evidence="3" id="KW-1185">Reference proteome</keyword>
<dbReference type="Proteomes" id="UP001152747">
    <property type="component" value="Unassembled WGS sequence"/>
</dbReference>
<dbReference type="PANTHER" id="PTHR23017">
    <property type="entry name" value="SERPENTINE RECEPTOR, CLASS X"/>
    <property type="match status" value="1"/>
</dbReference>
<feature type="domain" description="7TM GPCR serpentine receptor class x (Srx)" evidence="1">
    <location>
        <begin position="2"/>
        <end position="95"/>
    </location>
</feature>
<name>A0A9P1IZN8_9PELO</name>
<organism evidence="2 3">
    <name type="scientific">Caenorhabditis angaria</name>
    <dbReference type="NCBI Taxonomy" id="860376"/>
    <lineage>
        <taxon>Eukaryota</taxon>
        <taxon>Metazoa</taxon>
        <taxon>Ecdysozoa</taxon>
        <taxon>Nematoda</taxon>
        <taxon>Chromadorea</taxon>
        <taxon>Rhabditida</taxon>
        <taxon>Rhabditina</taxon>
        <taxon>Rhabditomorpha</taxon>
        <taxon>Rhabditoidea</taxon>
        <taxon>Rhabditidae</taxon>
        <taxon>Peloderinae</taxon>
        <taxon>Caenorhabditis</taxon>
    </lineage>
</organism>
<accession>A0A9P1IZN8</accession>
<dbReference type="PANTHER" id="PTHR23017:SF2">
    <property type="entry name" value="G-PROTEIN COUPLED RECEPTORS FAMILY 1 PROFILE DOMAIN-CONTAINING PROTEIN"/>
    <property type="match status" value="1"/>
</dbReference>
<evidence type="ECO:0000259" key="1">
    <source>
        <dbReference type="Pfam" id="PF10328"/>
    </source>
</evidence>
<proteinExistence type="predicted"/>